<evidence type="ECO:0000313" key="13">
    <source>
        <dbReference type="Proteomes" id="UP000241769"/>
    </source>
</evidence>
<keyword evidence="13" id="KW-1185">Reference proteome</keyword>
<dbReference type="InterPro" id="IPR022816">
    <property type="entry name" value="Condensin_barren_su2"/>
</dbReference>
<feature type="compositionally biased region" description="Low complexity" evidence="11">
    <location>
        <begin position="31"/>
        <end position="47"/>
    </location>
</feature>
<evidence type="ECO:0000256" key="4">
    <source>
        <dbReference type="ARBA" id="ARBA00016065"/>
    </source>
</evidence>
<accession>A0A2P6NZH8</accession>
<evidence type="ECO:0000256" key="7">
    <source>
        <dbReference type="ARBA" id="ARBA00022618"/>
    </source>
</evidence>
<proteinExistence type="inferred from homology"/>
<keyword evidence="8" id="KW-0498">Mitosis</keyword>
<dbReference type="FunCoup" id="A0A2P6NZH8">
    <property type="interactions" value="276"/>
</dbReference>
<gene>
    <name evidence="12" type="ORF">PROFUN_01217</name>
</gene>
<protein>
    <recommendedName>
        <fullName evidence="4">Condensin complex subunit 2</fullName>
    </recommendedName>
</protein>
<feature type="compositionally biased region" description="Acidic residues" evidence="11">
    <location>
        <begin position="77"/>
        <end position="86"/>
    </location>
</feature>
<feature type="region of interest" description="Disordered" evidence="11">
    <location>
        <begin position="217"/>
        <end position="266"/>
    </location>
</feature>
<evidence type="ECO:0000256" key="1">
    <source>
        <dbReference type="ARBA" id="ARBA00004286"/>
    </source>
</evidence>
<organism evidence="12 13">
    <name type="scientific">Planoprotostelium fungivorum</name>
    <dbReference type="NCBI Taxonomy" id="1890364"/>
    <lineage>
        <taxon>Eukaryota</taxon>
        <taxon>Amoebozoa</taxon>
        <taxon>Evosea</taxon>
        <taxon>Variosea</taxon>
        <taxon>Cavosteliida</taxon>
        <taxon>Cavosteliaceae</taxon>
        <taxon>Planoprotostelium</taxon>
    </lineage>
</organism>
<dbReference type="GO" id="GO:0000796">
    <property type="term" value="C:condensin complex"/>
    <property type="evidence" value="ECO:0007669"/>
    <property type="project" value="InterPro"/>
</dbReference>
<dbReference type="OrthoDB" id="21155at2759"/>
<evidence type="ECO:0000256" key="10">
    <source>
        <dbReference type="ARBA" id="ARBA00023306"/>
    </source>
</evidence>
<dbReference type="Pfam" id="PF05786">
    <property type="entry name" value="Cnd2"/>
    <property type="match status" value="1"/>
</dbReference>
<keyword evidence="9" id="KW-0226">DNA condensation</keyword>
<dbReference type="GO" id="GO:0007076">
    <property type="term" value="P:mitotic chromosome condensation"/>
    <property type="evidence" value="ECO:0007669"/>
    <property type="project" value="InterPro"/>
</dbReference>
<evidence type="ECO:0000256" key="11">
    <source>
        <dbReference type="SAM" id="MobiDB-lite"/>
    </source>
</evidence>
<dbReference type="GO" id="GO:0051301">
    <property type="term" value="P:cell division"/>
    <property type="evidence" value="ECO:0007669"/>
    <property type="project" value="UniProtKB-KW"/>
</dbReference>
<evidence type="ECO:0000256" key="2">
    <source>
        <dbReference type="ARBA" id="ARBA00004496"/>
    </source>
</evidence>
<evidence type="ECO:0000256" key="5">
    <source>
        <dbReference type="ARBA" id="ARBA00022454"/>
    </source>
</evidence>
<dbReference type="EMBL" id="MDYQ01000003">
    <property type="protein sequence ID" value="PRP89354.1"/>
    <property type="molecule type" value="Genomic_DNA"/>
</dbReference>
<feature type="region of interest" description="Disordered" evidence="11">
    <location>
        <begin position="1"/>
        <end position="126"/>
    </location>
</feature>
<dbReference type="AlphaFoldDB" id="A0A2P6NZH8"/>
<feature type="compositionally biased region" description="Basic and acidic residues" evidence="11">
    <location>
        <begin position="87"/>
        <end position="97"/>
    </location>
</feature>
<comment type="caution">
    <text evidence="12">The sequence shown here is derived from an EMBL/GenBank/DDBJ whole genome shotgun (WGS) entry which is preliminary data.</text>
</comment>
<evidence type="ECO:0000256" key="9">
    <source>
        <dbReference type="ARBA" id="ARBA00023067"/>
    </source>
</evidence>
<dbReference type="PANTHER" id="PTHR13108">
    <property type="entry name" value="CONDENSIN COMPLEX SUBUNIT 2"/>
    <property type="match status" value="1"/>
</dbReference>
<dbReference type="Proteomes" id="UP000241769">
    <property type="component" value="Unassembled WGS sequence"/>
</dbReference>
<reference evidence="12 13" key="1">
    <citation type="journal article" date="2018" name="Genome Biol. Evol.">
        <title>Multiple Roots of Fruiting Body Formation in Amoebozoa.</title>
        <authorList>
            <person name="Hillmann F."/>
            <person name="Forbes G."/>
            <person name="Novohradska S."/>
            <person name="Ferling I."/>
            <person name="Riege K."/>
            <person name="Groth M."/>
            <person name="Westermann M."/>
            <person name="Marz M."/>
            <person name="Spaller T."/>
            <person name="Winckler T."/>
            <person name="Schaap P."/>
            <person name="Glockner G."/>
        </authorList>
    </citation>
    <scope>NUCLEOTIDE SEQUENCE [LARGE SCALE GENOMIC DNA]</scope>
    <source>
        <strain evidence="12 13">Jena</strain>
    </source>
</reference>
<evidence type="ECO:0000313" key="12">
    <source>
        <dbReference type="EMBL" id="PRP89354.1"/>
    </source>
</evidence>
<dbReference type="STRING" id="1890364.A0A2P6NZH8"/>
<keyword evidence="5" id="KW-0158">Chromosome</keyword>
<sequence>MPRPKKSPRKTPEKVAQSSDDEEVVTEVRFSGASDPAPSSSESAKSTSNRKKRLSVGFALSNPRRSSVGDAPPPEVVMEENDDEAEKMERKKSREGSTDSSSRRKSIGGKDKRLSIAPTEDQRNRKKMLSNAQLSELYSSCIRLSTENKINEKNTWDLNLIDYSTDVLVAKQLEENAENANFQAAGTTLDAMSKIYSTRVDSVYSNIYKVLGGLNRQAEGGDAEEEGEKGEGEKDQAETAASAREAEEEDEVKAQKRKHRQMNGGSTLDTVENITLTKFDTEFQVDPLFKKTSASFDEPGARGLLLNRLNVYENCQIVFDSTDAQRGKKNKNNEEDTTCDITALQAKLNKLDVSTMQICPTFVNFSFNVEKKKDEDADAMINEFNAIESFEDINIEADIVAQYDEDEADMGRDVQLENMLADHDDDDDHFGLIDLRPNNVVVDGGDGEGNQEAPAHEFAFFDADKMENWAGPAHWKFKPGKSVPKVTQSDRPADLGGDGLVVDEEKKEKKRARKKEPFFLDFEHYEEPDEALFEPSKAPTTMPVKKQTTQLNNVLPSDLRYDAKLLTHLFTKTDVKVSTARGMLSQAPARESIVDGANNGEYEDENDNDLLQDNGNFDDGFFETHLPGDQDDVEKPLDLAEFGEFNFPGKLVEEPEKVEQIRVNYATAAKLVDIKALKDSIWSSVEKMEEEEMEFKELVADLPMMKKDNNVTVPFCFICLLHLANEKGLDIVQEKNDLKDLRIKMKMSRADAETHCSSNNHLSIHLESNNWFRGVVGYHICLTRIGSPPLQDSSSVDCLISSLRDRVRGRNVKLYWELEFPYPCSCAPLVEESESQALYNGGLRHAPPSSSCAYSEYVSHSEEARYPSTRSLRSVHPEVKRHIKNPMEPTTVT</sequence>
<dbReference type="PANTHER" id="PTHR13108:SF9">
    <property type="entry name" value="CONDENSIN COMPLEX SUBUNIT 2"/>
    <property type="match status" value="1"/>
</dbReference>
<keyword evidence="7" id="KW-0132">Cell division</keyword>
<name>A0A2P6NZH8_9EUKA</name>
<keyword evidence="10" id="KW-0131">Cell cycle</keyword>
<feature type="region of interest" description="Disordered" evidence="11">
    <location>
        <begin position="480"/>
        <end position="499"/>
    </location>
</feature>
<evidence type="ECO:0000256" key="3">
    <source>
        <dbReference type="ARBA" id="ARBA00009471"/>
    </source>
</evidence>
<dbReference type="InParanoid" id="A0A2P6NZH8"/>
<evidence type="ECO:0000256" key="6">
    <source>
        <dbReference type="ARBA" id="ARBA00022490"/>
    </source>
</evidence>
<comment type="similarity">
    <text evidence="3">Belongs to the CND2 (condensin subunit 2) family.</text>
</comment>
<evidence type="ECO:0000256" key="8">
    <source>
        <dbReference type="ARBA" id="ARBA00022776"/>
    </source>
</evidence>
<dbReference type="GO" id="GO:0003682">
    <property type="term" value="F:chromatin binding"/>
    <property type="evidence" value="ECO:0007669"/>
    <property type="project" value="TreeGrafter"/>
</dbReference>
<comment type="subcellular location">
    <subcellularLocation>
        <location evidence="1">Chromosome</location>
    </subcellularLocation>
    <subcellularLocation>
        <location evidence="2">Cytoplasm</location>
    </subcellularLocation>
</comment>
<keyword evidence="6" id="KW-0963">Cytoplasm</keyword>
<dbReference type="GO" id="GO:0005737">
    <property type="term" value="C:cytoplasm"/>
    <property type="evidence" value="ECO:0007669"/>
    <property type="project" value="UniProtKB-SubCell"/>
</dbReference>